<feature type="domain" description="Response regulatory" evidence="5">
    <location>
        <begin position="3"/>
        <end position="120"/>
    </location>
</feature>
<dbReference type="SUPFAM" id="SSF46894">
    <property type="entry name" value="C-terminal effector domain of the bipartite response regulators"/>
    <property type="match status" value="1"/>
</dbReference>
<name>A0A916N1I8_9PROT</name>
<keyword evidence="7" id="KW-1185">Reference proteome</keyword>
<dbReference type="CDD" id="cd06170">
    <property type="entry name" value="LuxR_C_like"/>
    <property type="match status" value="1"/>
</dbReference>
<dbReference type="RefSeq" id="WP_220636766.1">
    <property type="nucleotide sequence ID" value="NZ_CAJQUM010000001.1"/>
</dbReference>
<dbReference type="GO" id="GO:0003677">
    <property type="term" value="F:DNA binding"/>
    <property type="evidence" value="ECO:0007669"/>
    <property type="project" value="UniProtKB-KW"/>
</dbReference>
<evidence type="ECO:0000256" key="1">
    <source>
        <dbReference type="ARBA" id="ARBA00022553"/>
    </source>
</evidence>
<dbReference type="Proteomes" id="UP000742786">
    <property type="component" value="Unassembled WGS sequence"/>
</dbReference>
<keyword evidence="1 3" id="KW-0597">Phosphoprotein</keyword>
<sequence>MFKLLVIEDHALVREGLLQALRDLERGTRPLGASDSETALAQLEANPDIEMIVLDLMLPGLSGMSLLGVLRKRYPSIPVVVLSALEDPDTVQNVMRHGASGFVGKSSSSKKLINALRKVLAGEVYVPESYTMLKENPAQESKIHLTPTQTRVLELLTEGYSNREIAELLGVTVGTVKMHFFNIYKVLNVSSRAQALIAVKKLKVRF</sequence>
<dbReference type="PRINTS" id="PR00038">
    <property type="entry name" value="HTHLUXR"/>
</dbReference>
<dbReference type="InterPro" id="IPR011006">
    <property type="entry name" value="CheY-like_superfamily"/>
</dbReference>
<dbReference type="PROSITE" id="PS50110">
    <property type="entry name" value="RESPONSE_REGULATORY"/>
    <property type="match status" value="1"/>
</dbReference>
<reference evidence="6" key="1">
    <citation type="submission" date="2021-04" db="EMBL/GenBank/DDBJ databases">
        <authorList>
            <person name="Hornung B."/>
        </authorList>
    </citation>
    <scope>NUCLEOTIDE SEQUENCE</scope>
    <source>
        <strain evidence="6">G5G6</strain>
    </source>
</reference>
<dbReference type="InterPro" id="IPR016032">
    <property type="entry name" value="Sig_transdc_resp-reg_C-effctor"/>
</dbReference>
<comment type="caution">
    <text evidence="6">The sequence shown here is derived from an EMBL/GenBank/DDBJ whole genome shotgun (WGS) entry which is preliminary data.</text>
</comment>
<evidence type="ECO:0000259" key="4">
    <source>
        <dbReference type="PROSITE" id="PS50043"/>
    </source>
</evidence>
<evidence type="ECO:0000259" key="5">
    <source>
        <dbReference type="PROSITE" id="PS50110"/>
    </source>
</evidence>
<dbReference type="InterPro" id="IPR058245">
    <property type="entry name" value="NreC/VraR/RcsB-like_REC"/>
</dbReference>
<dbReference type="PANTHER" id="PTHR45566">
    <property type="entry name" value="HTH-TYPE TRANSCRIPTIONAL REGULATOR YHJB-RELATED"/>
    <property type="match status" value="1"/>
</dbReference>
<dbReference type="CDD" id="cd17535">
    <property type="entry name" value="REC_NarL-like"/>
    <property type="match status" value="1"/>
</dbReference>
<organism evidence="6 7">
    <name type="scientific">Georgfuchsia toluolica</name>
    <dbReference type="NCBI Taxonomy" id="424218"/>
    <lineage>
        <taxon>Bacteria</taxon>
        <taxon>Pseudomonadati</taxon>
        <taxon>Pseudomonadota</taxon>
        <taxon>Betaproteobacteria</taxon>
        <taxon>Nitrosomonadales</taxon>
        <taxon>Sterolibacteriaceae</taxon>
        <taxon>Georgfuchsia</taxon>
    </lineage>
</organism>
<dbReference type="InterPro" id="IPR000792">
    <property type="entry name" value="Tscrpt_reg_LuxR_C"/>
</dbReference>
<feature type="modified residue" description="4-aspartylphosphate" evidence="3">
    <location>
        <position position="55"/>
    </location>
</feature>
<dbReference type="Pfam" id="PF00072">
    <property type="entry name" value="Response_reg"/>
    <property type="match status" value="1"/>
</dbReference>
<dbReference type="InterPro" id="IPR001789">
    <property type="entry name" value="Sig_transdc_resp-reg_receiver"/>
</dbReference>
<dbReference type="Pfam" id="PF00196">
    <property type="entry name" value="GerE"/>
    <property type="match status" value="1"/>
</dbReference>
<evidence type="ECO:0000313" key="7">
    <source>
        <dbReference type="Proteomes" id="UP000742786"/>
    </source>
</evidence>
<protein>
    <submittedName>
        <fullName evidence="6">Transcriptional regulator, LuxR family</fullName>
    </submittedName>
</protein>
<dbReference type="PROSITE" id="PS50043">
    <property type="entry name" value="HTH_LUXR_2"/>
    <property type="match status" value="1"/>
</dbReference>
<gene>
    <name evidence="6" type="ORF">GTOL_12863</name>
</gene>
<dbReference type="Gene3D" id="3.40.50.2300">
    <property type="match status" value="1"/>
</dbReference>
<dbReference type="GO" id="GO:0000160">
    <property type="term" value="P:phosphorelay signal transduction system"/>
    <property type="evidence" value="ECO:0007669"/>
    <property type="project" value="InterPro"/>
</dbReference>
<evidence type="ECO:0000256" key="2">
    <source>
        <dbReference type="ARBA" id="ARBA00023125"/>
    </source>
</evidence>
<dbReference type="SMART" id="SM00421">
    <property type="entry name" value="HTH_LUXR"/>
    <property type="match status" value="1"/>
</dbReference>
<dbReference type="EMBL" id="CAJQUM010000001">
    <property type="protein sequence ID" value="CAG4884980.1"/>
    <property type="molecule type" value="Genomic_DNA"/>
</dbReference>
<dbReference type="GO" id="GO:0006355">
    <property type="term" value="P:regulation of DNA-templated transcription"/>
    <property type="evidence" value="ECO:0007669"/>
    <property type="project" value="InterPro"/>
</dbReference>
<keyword evidence="2" id="KW-0238">DNA-binding</keyword>
<dbReference type="SMART" id="SM00448">
    <property type="entry name" value="REC"/>
    <property type="match status" value="1"/>
</dbReference>
<evidence type="ECO:0000313" key="6">
    <source>
        <dbReference type="EMBL" id="CAG4884980.1"/>
    </source>
</evidence>
<dbReference type="PANTHER" id="PTHR45566:SF1">
    <property type="entry name" value="HTH-TYPE TRANSCRIPTIONAL REGULATOR YHJB-RELATED"/>
    <property type="match status" value="1"/>
</dbReference>
<dbReference type="SUPFAM" id="SSF52172">
    <property type="entry name" value="CheY-like"/>
    <property type="match status" value="1"/>
</dbReference>
<dbReference type="InterPro" id="IPR051015">
    <property type="entry name" value="EvgA-like"/>
</dbReference>
<evidence type="ECO:0000256" key="3">
    <source>
        <dbReference type="PROSITE-ProRule" id="PRU00169"/>
    </source>
</evidence>
<dbReference type="AlphaFoldDB" id="A0A916N1I8"/>
<feature type="domain" description="HTH luxR-type" evidence="4">
    <location>
        <begin position="138"/>
        <end position="203"/>
    </location>
</feature>
<proteinExistence type="predicted"/>
<accession>A0A916N1I8</accession>